<dbReference type="Gene3D" id="3.30.300.90">
    <property type="entry name" value="BolA-like"/>
    <property type="match status" value="1"/>
</dbReference>
<dbReference type="EMBL" id="FUYB01000001">
    <property type="protein sequence ID" value="SKA68732.1"/>
    <property type="molecule type" value="Genomic_DNA"/>
</dbReference>
<protein>
    <submittedName>
        <fullName evidence="3">Acid stress-induced BolA-like protein IbaG/YrbA, predicted regulator of iron metabolism</fullName>
    </submittedName>
</protein>
<accession>A0A1T4VUS5</accession>
<reference evidence="3 4" key="1">
    <citation type="submission" date="2017-02" db="EMBL/GenBank/DDBJ databases">
        <authorList>
            <person name="Peterson S.W."/>
        </authorList>
    </citation>
    <scope>NUCLEOTIDE SEQUENCE [LARGE SCALE GENOMIC DNA]</scope>
    <source>
        <strain evidence="3 4">ATCC 49788</strain>
    </source>
</reference>
<dbReference type="Proteomes" id="UP000190460">
    <property type="component" value="Unassembled WGS sequence"/>
</dbReference>
<dbReference type="OrthoDB" id="9812890at2"/>
<sequence length="80" mass="8731">MSISNDAVTQLIHTRLPDAQIEVQGDGYKYQAEVISSSFQGLSKVKRHQLIYAAVNEAITSGQLHALTITAYTPEEKAAL</sequence>
<evidence type="ECO:0000256" key="2">
    <source>
        <dbReference type="RuleBase" id="RU003860"/>
    </source>
</evidence>
<dbReference type="PIRSF" id="PIRSF003113">
    <property type="entry name" value="BolA"/>
    <property type="match status" value="1"/>
</dbReference>
<gene>
    <name evidence="3" type="ORF">SAMN02745130_00346</name>
</gene>
<evidence type="ECO:0000313" key="3">
    <source>
        <dbReference type="EMBL" id="SKA68732.1"/>
    </source>
</evidence>
<dbReference type="InterPro" id="IPR002634">
    <property type="entry name" value="BolA"/>
</dbReference>
<keyword evidence="4" id="KW-1185">Reference proteome</keyword>
<name>A0A1T4VUS5_9GAMM</name>
<dbReference type="PANTHER" id="PTHR46229">
    <property type="entry name" value="BOLA TRANSCRIPTION REGULATOR"/>
    <property type="match status" value="1"/>
</dbReference>
<evidence type="ECO:0000256" key="1">
    <source>
        <dbReference type="ARBA" id="ARBA00005578"/>
    </source>
</evidence>
<dbReference type="SUPFAM" id="SSF82657">
    <property type="entry name" value="BolA-like"/>
    <property type="match status" value="1"/>
</dbReference>
<dbReference type="InterPro" id="IPR050961">
    <property type="entry name" value="BolA/IbaG_stress_morph_reg"/>
</dbReference>
<dbReference type="PANTHER" id="PTHR46229:SF2">
    <property type="entry name" value="BOLA-LIKE PROTEIN 1"/>
    <property type="match status" value="1"/>
</dbReference>
<organism evidence="3 4">
    <name type="scientific">Thiothrix eikelboomii</name>
    <dbReference type="NCBI Taxonomy" id="92487"/>
    <lineage>
        <taxon>Bacteria</taxon>
        <taxon>Pseudomonadati</taxon>
        <taxon>Pseudomonadota</taxon>
        <taxon>Gammaproteobacteria</taxon>
        <taxon>Thiotrichales</taxon>
        <taxon>Thiotrichaceae</taxon>
        <taxon>Thiothrix</taxon>
    </lineage>
</organism>
<dbReference type="AlphaFoldDB" id="A0A1T4VUS5"/>
<evidence type="ECO:0000313" key="4">
    <source>
        <dbReference type="Proteomes" id="UP000190460"/>
    </source>
</evidence>
<dbReference type="InterPro" id="IPR036065">
    <property type="entry name" value="BolA-like_sf"/>
</dbReference>
<dbReference type="RefSeq" id="WP_078920845.1">
    <property type="nucleotide sequence ID" value="NZ_FUYB01000001.1"/>
</dbReference>
<comment type="similarity">
    <text evidence="1 2">Belongs to the BolA/IbaG family.</text>
</comment>
<dbReference type="STRING" id="92487.SAMN02745130_00346"/>
<dbReference type="Pfam" id="PF01722">
    <property type="entry name" value="BolA"/>
    <property type="match status" value="1"/>
</dbReference>
<proteinExistence type="inferred from homology"/>